<keyword evidence="2" id="KW-1185">Reference proteome</keyword>
<dbReference type="Proteomes" id="UP001261871">
    <property type="component" value="Unassembled WGS sequence"/>
</dbReference>
<accession>A0ABU1S728</accession>
<dbReference type="EMBL" id="JAVDTX010000009">
    <property type="protein sequence ID" value="MDR6846808.1"/>
    <property type="molecule type" value="Genomic_DNA"/>
</dbReference>
<evidence type="ECO:0000313" key="1">
    <source>
        <dbReference type="EMBL" id="MDR6846808.1"/>
    </source>
</evidence>
<reference evidence="1 2" key="1">
    <citation type="submission" date="2023-07" db="EMBL/GenBank/DDBJ databases">
        <title>Sorghum-associated microbial communities from plants grown in Nebraska, USA.</title>
        <authorList>
            <person name="Schachtman D."/>
        </authorList>
    </citation>
    <scope>NUCLEOTIDE SEQUENCE [LARGE SCALE GENOMIC DNA]</scope>
    <source>
        <strain evidence="1 2">BE124</strain>
    </source>
</reference>
<name>A0ABU1S728_9FLAO</name>
<sequence length="49" mass="5971">MLAFFKTLYDNVVVLKNKIKIIDLDTKNWSVFSKLKRLYILDICEMLWF</sequence>
<organism evidence="1 2">
    <name type="scientific">Flavobacterium granuli</name>
    <dbReference type="NCBI Taxonomy" id="280093"/>
    <lineage>
        <taxon>Bacteria</taxon>
        <taxon>Pseudomonadati</taxon>
        <taxon>Bacteroidota</taxon>
        <taxon>Flavobacteriia</taxon>
        <taxon>Flavobacteriales</taxon>
        <taxon>Flavobacteriaceae</taxon>
        <taxon>Flavobacterium</taxon>
    </lineage>
</organism>
<gene>
    <name evidence="1" type="ORF">J2W95_003531</name>
</gene>
<protein>
    <submittedName>
        <fullName evidence="1">Uncharacterized protein</fullName>
    </submittedName>
</protein>
<proteinExistence type="predicted"/>
<evidence type="ECO:0000313" key="2">
    <source>
        <dbReference type="Proteomes" id="UP001261871"/>
    </source>
</evidence>
<comment type="caution">
    <text evidence="1">The sequence shown here is derived from an EMBL/GenBank/DDBJ whole genome shotgun (WGS) entry which is preliminary data.</text>
</comment>